<dbReference type="EMBL" id="JAUSWK010000007">
    <property type="protein sequence ID" value="MDQ0567349.1"/>
    <property type="molecule type" value="Genomic_DNA"/>
</dbReference>
<dbReference type="AlphaFoldDB" id="A0A6I4UHX6"/>
<evidence type="ECO:0008006" key="6">
    <source>
        <dbReference type="Google" id="ProtNLM"/>
    </source>
</evidence>
<feature type="transmembrane region" description="Helical" evidence="1">
    <location>
        <begin position="356"/>
        <end position="376"/>
    </location>
</feature>
<evidence type="ECO:0000313" key="4">
    <source>
        <dbReference type="Proteomes" id="UP000439914"/>
    </source>
</evidence>
<evidence type="ECO:0000313" key="2">
    <source>
        <dbReference type="EMBL" id="MDQ0567349.1"/>
    </source>
</evidence>
<accession>A0A6I4UHX6</accession>
<keyword evidence="5" id="KW-1185">Reference proteome</keyword>
<evidence type="ECO:0000313" key="5">
    <source>
        <dbReference type="Proteomes" id="UP001238601"/>
    </source>
</evidence>
<comment type="caution">
    <text evidence="3">The sequence shown here is derived from an EMBL/GenBank/DDBJ whole genome shotgun (WGS) entry which is preliminary data.</text>
</comment>
<reference evidence="2 5" key="2">
    <citation type="submission" date="2023-07" db="EMBL/GenBank/DDBJ databases">
        <title>Genomic Encyclopedia of Type Strains, Phase IV (KMG-IV): sequencing the most valuable type-strain genomes for metagenomic binning, comparative biology and taxonomic classification.</title>
        <authorList>
            <person name="Goeker M."/>
        </authorList>
    </citation>
    <scope>NUCLEOTIDE SEQUENCE [LARGE SCALE GENOMIC DNA]</scope>
    <source>
        <strain evidence="2 5">DSM 14432</strain>
    </source>
</reference>
<reference evidence="3 4" key="1">
    <citation type="submission" date="2019-12" db="EMBL/GenBank/DDBJ databases">
        <title>Genomic-based taxomic classification of the family Erythrobacteraceae.</title>
        <authorList>
            <person name="Xu L."/>
        </authorList>
    </citation>
    <scope>NUCLEOTIDE SEQUENCE [LARGE SCALE GENOMIC DNA]</scope>
    <source>
        <strain evidence="3 4">CGMCC 1.8703</strain>
    </source>
</reference>
<feature type="transmembrane region" description="Helical" evidence="1">
    <location>
        <begin position="229"/>
        <end position="248"/>
    </location>
</feature>
<proteinExistence type="predicted"/>
<feature type="transmembrane region" description="Helical" evidence="1">
    <location>
        <begin position="39"/>
        <end position="62"/>
    </location>
</feature>
<feature type="transmembrane region" description="Helical" evidence="1">
    <location>
        <begin position="388"/>
        <end position="408"/>
    </location>
</feature>
<dbReference type="EMBL" id="WTYG01000008">
    <property type="protein sequence ID" value="MXP36893.1"/>
    <property type="molecule type" value="Genomic_DNA"/>
</dbReference>
<evidence type="ECO:0000313" key="3">
    <source>
        <dbReference type="EMBL" id="MXP36893.1"/>
    </source>
</evidence>
<dbReference type="RefSeq" id="WP_160767585.1">
    <property type="nucleotide sequence ID" value="NZ_JAUSWK010000007.1"/>
</dbReference>
<evidence type="ECO:0000256" key="1">
    <source>
        <dbReference type="SAM" id="Phobius"/>
    </source>
</evidence>
<feature type="transmembrane region" description="Helical" evidence="1">
    <location>
        <begin position="74"/>
        <end position="94"/>
    </location>
</feature>
<dbReference type="GeneID" id="93687712"/>
<keyword evidence="1" id="KW-1133">Transmembrane helix</keyword>
<name>A0A6I4UHX6_9SPHN</name>
<keyword evidence="1" id="KW-0472">Membrane</keyword>
<gene>
    <name evidence="3" type="ORF">GRI55_14170</name>
    <name evidence="2" type="ORF">QOZ97_002905</name>
</gene>
<feature type="transmembrane region" description="Helical" evidence="1">
    <location>
        <begin position="106"/>
        <end position="131"/>
    </location>
</feature>
<feature type="transmembrane region" description="Helical" evidence="1">
    <location>
        <begin position="151"/>
        <end position="174"/>
    </location>
</feature>
<sequence length="458" mass="50822">MSLRPTVRRAADPSYAHVGLSSPQQLVASARNRFARESFYLKIFLWYCAIFYFVPFALFIFLGNPLEASFAPAPNYAIALAYIVFSLYWFAFVVKITPVKFRAVPYYISSMVFGPYSALVLALSFLSISLWSYVALGFQFRQTGDALSEVGLLGFLLVFGKVLMGTSIIVNYRLVKEGKSPSIRSAALLLIAIGFMVNAQSAVDILFSFTAYVAASHIIRRKINLTGKLIQSASLIVLPFLVVAIFFVGKSNKVGVEEALYIVSDAKLFFAAFLHRYSYALYSTAANIEENFFNFGLALSALKEVASIFQFRLYSAIGLAAERPELGSIARMNFFVLSHFYQDRIGVSPSMLGSVFYFPGAGFAILYYVFFIRFIYDLFWRIMGTKMNNWLFTILAVLLSATAVDAFLDSINPLSNGFARIVTLYLGASFIGHALSFGVDHAKGGSGRSKFSNSIVRS</sequence>
<feature type="transmembrane region" description="Helical" evidence="1">
    <location>
        <begin position="186"/>
        <end position="209"/>
    </location>
</feature>
<keyword evidence="1" id="KW-0812">Transmembrane</keyword>
<dbReference type="Proteomes" id="UP000439914">
    <property type="component" value="Unassembled WGS sequence"/>
</dbReference>
<dbReference type="Proteomes" id="UP001238601">
    <property type="component" value="Unassembled WGS sequence"/>
</dbReference>
<feature type="transmembrane region" description="Helical" evidence="1">
    <location>
        <begin position="420"/>
        <end position="439"/>
    </location>
</feature>
<protein>
    <recommendedName>
        <fullName evidence="6">Oligosaccharide repeat unit polymerase</fullName>
    </recommendedName>
</protein>
<organism evidence="3 4">
    <name type="scientific">Qipengyuania citrea</name>
    <dbReference type="NCBI Taxonomy" id="225971"/>
    <lineage>
        <taxon>Bacteria</taxon>
        <taxon>Pseudomonadati</taxon>
        <taxon>Pseudomonadota</taxon>
        <taxon>Alphaproteobacteria</taxon>
        <taxon>Sphingomonadales</taxon>
        <taxon>Erythrobacteraceae</taxon>
        <taxon>Qipengyuania</taxon>
    </lineage>
</organism>